<evidence type="ECO:0000313" key="2">
    <source>
        <dbReference type="WBParaSite" id="MhA1_Contig2732.frz3.gene2"/>
    </source>
</evidence>
<proteinExistence type="predicted"/>
<organism evidence="1 2">
    <name type="scientific">Meloidogyne hapla</name>
    <name type="common">Root-knot nematode worm</name>
    <dbReference type="NCBI Taxonomy" id="6305"/>
    <lineage>
        <taxon>Eukaryota</taxon>
        <taxon>Metazoa</taxon>
        <taxon>Ecdysozoa</taxon>
        <taxon>Nematoda</taxon>
        <taxon>Chromadorea</taxon>
        <taxon>Rhabditida</taxon>
        <taxon>Tylenchina</taxon>
        <taxon>Tylenchomorpha</taxon>
        <taxon>Tylenchoidea</taxon>
        <taxon>Meloidogynidae</taxon>
        <taxon>Meloidogyninae</taxon>
        <taxon>Meloidogyne</taxon>
    </lineage>
</organism>
<keyword evidence="1" id="KW-1185">Reference proteome</keyword>
<dbReference type="WBParaSite" id="MhA1_Contig2732.frz3.gene2">
    <property type="protein sequence ID" value="MhA1_Contig2732.frz3.gene2"/>
    <property type="gene ID" value="MhA1_Contig2732.frz3.gene2"/>
</dbReference>
<dbReference type="AlphaFoldDB" id="A0A1I8BKF3"/>
<reference evidence="2" key="1">
    <citation type="submission" date="2016-11" db="UniProtKB">
        <authorList>
            <consortium name="WormBaseParasite"/>
        </authorList>
    </citation>
    <scope>IDENTIFICATION</scope>
</reference>
<accession>A0A1I8BKF3</accession>
<protein>
    <submittedName>
        <fullName evidence="2">F-box domain-containing protein</fullName>
    </submittedName>
</protein>
<name>A0A1I8BKF3_MELHA</name>
<dbReference type="Proteomes" id="UP000095281">
    <property type="component" value="Unplaced"/>
</dbReference>
<evidence type="ECO:0000313" key="1">
    <source>
        <dbReference type="Proteomes" id="UP000095281"/>
    </source>
</evidence>
<sequence>MFNNLQVESKLDIFKYLNIEQLTSFRQTNRYFNALIGRYEGELARKELDSIEIIEFYHGIYYKSINLQDGLFELKITDQLMEKHIESSKDYSNMFNYIRFSNCSWPSFNLNERAEFIERRPGFSHYQLTNMHNPKIKFSIFYEERNGLIFNFNIARVNQ</sequence>